<name>A0A4R0S4M1_BIFLL</name>
<dbReference type="RefSeq" id="WP_131203534.1">
    <property type="nucleotide sequence ID" value="NZ_SHPM01000015.1"/>
</dbReference>
<protein>
    <submittedName>
        <fullName evidence="1">Uncharacterized protein</fullName>
    </submittedName>
</protein>
<dbReference type="AlphaFoldDB" id="A0A4R0S4M1"/>
<comment type="caution">
    <text evidence="1">The sequence shown here is derived from an EMBL/GenBank/DDBJ whole genome shotgun (WGS) entry which is preliminary data.</text>
</comment>
<reference evidence="1 2" key="1">
    <citation type="journal article" date="2018" name="Sci. Rep.">
        <title>Genomic diversity and distribution of Bifidobacterium longum subsp. longum across the human lifespan.</title>
        <authorList>
            <person name="Odamaki T."/>
            <person name="Bottacini F."/>
            <person name="Kato K."/>
            <person name="Mitsuyama E."/>
            <person name="Yoshida K."/>
            <person name="Horigome A."/>
            <person name="Xiao J.Z."/>
            <person name="van Sinderen D."/>
        </authorList>
    </citation>
    <scope>NUCLEOTIDE SEQUENCE [LARGE SCALE GENOMIC DNA]</scope>
    <source>
        <strain evidence="1 2">MCC10002</strain>
    </source>
</reference>
<accession>A0A4R0S4M1</accession>
<proteinExistence type="predicted"/>
<dbReference type="Proteomes" id="UP000293701">
    <property type="component" value="Unassembled WGS sequence"/>
</dbReference>
<evidence type="ECO:0000313" key="2">
    <source>
        <dbReference type="Proteomes" id="UP000293701"/>
    </source>
</evidence>
<gene>
    <name evidence="1" type="ORF">MCC10002_0672</name>
</gene>
<organism evidence="1 2">
    <name type="scientific">Bifidobacterium longum subsp. longum</name>
    <dbReference type="NCBI Taxonomy" id="1679"/>
    <lineage>
        <taxon>Bacteria</taxon>
        <taxon>Bacillati</taxon>
        <taxon>Actinomycetota</taxon>
        <taxon>Actinomycetes</taxon>
        <taxon>Bifidobacteriales</taxon>
        <taxon>Bifidobacteriaceae</taxon>
        <taxon>Bifidobacterium</taxon>
    </lineage>
</organism>
<evidence type="ECO:0000313" key="1">
    <source>
        <dbReference type="EMBL" id="TCD74956.1"/>
    </source>
</evidence>
<dbReference type="EMBL" id="SHPM01000015">
    <property type="protein sequence ID" value="TCD74956.1"/>
    <property type="molecule type" value="Genomic_DNA"/>
</dbReference>
<sequence>MAKPWSDEVDALLDEYARRFHDIYFHFGETYPDDDEKLKSDIQHWLDIGKPRPWTDFPGDVLV</sequence>